<dbReference type="STRING" id="57732.RU94_GL001755"/>
<gene>
    <name evidence="1" type="ORF">UAS_00703</name>
</gene>
<sequence length="103" mass="12286">MLFYKDKPVELQFPLKSLVASQEEQLKLPSLLEPEKLRKRHAFPWLYVGLKAEFPQITLQEVKRDFRKYSKDELLEAVYSSMAVDRNSKDSLERLSFYMEEVK</sequence>
<dbReference type="GeneID" id="78365746"/>
<proteinExistence type="predicted"/>
<dbReference type="AlphaFoldDB" id="R2SLQ7"/>
<dbReference type="Proteomes" id="UP000013777">
    <property type="component" value="Unassembled WGS sequence"/>
</dbReference>
<reference evidence="1 2" key="1">
    <citation type="submission" date="2013-02" db="EMBL/GenBank/DDBJ databases">
        <title>The Genome Sequence of Enterococcus asini ATCC_700915.</title>
        <authorList>
            <consortium name="The Broad Institute Genome Sequencing Platform"/>
            <consortium name="The Broad Institute Genome Sequencing Center for Infectious Disease"/>
            <person name="Earl A.M."/>
            <person name="Gilmore M.S."/>
            <person name="Lebreton F."/>
            <person name="Walker B."/>
            <person name="Young S.K."/>
            <person name="Zeng Q."/>
            <person name="Gargeya S."/>
            <person name="Fitzgerald M."/>
            <person name="Haas B."/>
            <person name="Abouelleil A."/>
            <person name="Alvarado L."/>
            <person name="Arachchi H.M."/>
            <person name="Berlin A.M."/>
            <person name="Chapman S.B."/>
            <person name="Dewar J."/>
            <person name="Goldberg J."/>
            <person name="Griggs A."/>
            <person name="Gujja S."/>
            <person name="Hansen M."/>
            <person name="Howarth C."/>
            <person name="Imamovic A."/>
            <person name="Larimer J."/>
            <person name="McCowan C."/>
            <person name="Murphy C."/>
            <person name="Neiman D."/>
            <person name="Pearson M."/>
            <person name="Priest M."/>
            <person name="Roberts A."/>
            <person name="Saif S."/>
            <person name="Shea T."/>
            <person name="Sisk P."/>
            <person name="Sykes S."/>
            <person name="Wortman J."/>
            <person name="Nusbaum C."/>
            <person name="Birren B."/>
        </authorList>
    </citation>
    <scope>NUCLEOTIDE SEQUENCE [LARGE SCALE GENOMIC DNA]</scope>
    <source>
        <strain evidence="1 2">ATCC 700915</strain>
    </source>
</reference>
<evidence type="ECO:0000313" key="1">
    <source>
        <dbReference type="EMBL" id="EOH89164.1"/>
    </source>
</evidence>
<protein>
    <submittedName>
        <fullName evidence="1">Uncharacterized protein</fullName>
    </submittedName>
</protein>
<evidence type="ECO:0000313" key="2">
    <source>
        <dbReference type="Proteomes" id="UP000013777"/>
    </source>
</evidence>
<dbReference type="PATRIC" id="fig|1158606.3.peg.663"/>
<comment type="caution">
    <text evidence="1">The sequence shown here is derived from an EMBL/GenBank/DDBJ whole genome shotgun (WGS) entry which is preliminary data.</text>
</comment>
<dbReference type="EMBL" id="AJAP01000007">
    <property type="protein sequence ID" value="EOH89164.1"/>
    <property type="molecule type" value="Genomic_DNA"/>
</dbReference>
<organism evidence="1 2">
    <name type="scientific">Enterococcus asini ATCC 700915</name>
    <dbReference type="NCBI Taxonomy" id="1158606"/>
    <lineage>
        <taxon>Bacteria</taxon>
        <taxon>Bacillati</taxon>
        <taxon>Bacillota</taxon>
        <taxon>Bacilli</taxon>
        <taxon>Lactobacillales</taxon>
        <taxon>Enterococcaceae</taxon>
        <taxon>Enterococcus</taxon>
    </lineage>
</organism>
<accession>R2SLQ7</accession>
<name>R2SLQ7_9ENTE</name>
<keyword evidence="2" id="KW-1185">Reference proteome</keyword>
<dbReference type="RefSeq" id="WP_010753354.1">
    <property type="nucleotide sequence ID" value="NZ_ASVU01000002.1"/>
</dbReference>
<dbReference type="HOGENOM" id="CLU_2259354_0_0_9"/>